<dbReference type="Proteomes" id="UP000735302">
    <property type="component" value="Unassembled WGS sequence"/>
</dbReference>
<organism evidence="2 3">
    <name type="scientific">Plakobranchus ocellatus</name>
    <dbReference type="NCBI Taxonomy" id="259542"/>
    <lineage>
        <taxon>Eukaryota</taxon>
        <taxon>Metazoa</taxon>
        <taxon>Spiralia</taxon>
        <taxon>Lophotrochozoa</taxon>
        <taxon>Mollusca</taxon>
        <taxon>Gastropoda</taxon>
        <taxon>Heterobranchia</taxon>
        <taxon>Euthyneura</taxon>
        <taxon>Panpulmonata</taxon>
        <taxon>Sacoglossa</taxon>
        <taxon>Placobranchoidea</taxon>
        <taxon>Plakobranchidae</taxon>
        <taxon>Plakobranchus</taxon>
    </lineage>
</organism>
<dbReference type="EMBL" id="BLXT01001319">
    <property type="protein sequence ID" value="GFN84538.1"/>
    <property type="molecule type" value="Genomic_DNA"/>
</dbReference>
<dbReference type="AlphaFoldDB" id="A0AAV3YND9"/>
<comment type="caution">
    <text evidence="2">The sequence shown here is derived from an EMBL/GenBank/DDBJ whole genome shotgun (WGS) entry which is preliminary data.</text>
</comment>
<keyword evidence="3" id="KW-1185">Reference proteome</keyword>
<accession>A0AAV3YND9</accession>
<evidence type="ECO:0000256" key="1">
    <source>
        <dbReference type="SAM" id="MobiDB-lite"/>
    </source>
</evidence>
<reference evidence="2 3" key="1">
    <citation type="journal article" date="2021" name="Elife">
        <title>Chloroplast acquisition without the gene transfer in kleptoplastic sea slugs, Plakobranchus ocellatus.</title>
        <authorList>
            <person name="Maeda T."/>
            <person name="Takahashi S."/>
            <person name="Yoshida T."/>
            <person name="Shimamura S."/>
            <person name="Takaki Y."/>
            <person name="Nagai Y."/>
            <person name="Toyoda A."/>
            <person name="Suzuki Y."/>
            <person name="Arimoto A."/>
            <person name="Ishii H."/>
            <person name="Satoh N."/>
            <person name="Nishiyama T."/>
            <person name="Hasebe M."/>
            <person name="Maruyama T."/>
            <person name="Minagawa J."/>
            <person name="Obokata J."/>
            <person name="Shigenobu S."/>
        </authorList>
    </citation>
    <scope>NUCLEOTIDE SEQUENCE [LARGE SCALE GENOMIC DNA]</scope>
</reference>
<evidence type="ECO:0000313" key="3">
    <source>
        <dbReference type="Proteomes" id="UP000735302"/>
    </source>
</evidence>
<feature type="compositionally biased region" description="Basic and acidic residues" evidence="1">
    <location>
        <begin position="1"/>
        <end position="21"/>
    </location>
</feature>
<feature type="region of interest" description="Disordered" evidence="1">
    <location>
        <begin position="1"/>
        <end position="24"/>
    </location>
</feature>
<proteinExistence type="predicted"/>
<gene>
    <name evidence="2" type="ORF">PoB_001104400</name>
</gene>
<protein>
    <submittedName>
        <fullName evidence="2">Cellular nucleic acid-binding protein</fullName>
    </submittedName>
</protein>
<evidence type="ECO:0000313" key="2">
    <source>
        <dbReference type="EMBL" id="GFN84538.1"/>
    </source>
</evidence>
<name>A0AAV3YND9_9GAST</name>
<sequence length="85" mass="9934">MPVPHDRFAQKTLPKAEDTKPGLKATVGRIKKDEDRACPTYKYNREVTERLIIRTPACRQLIEDSRIEVVHAAFFPSRRMKPERK</sequence>